<comment type="subcellular location">
    <subcellularLocation>
        <location evidence="1">Membrane</location>
        <topology evidence="1">Multi-pass membrane protein</topology>
    </subcellularLocation>
</comment>
<name>A0A0P7BAP6_9BACT</name>
<dbReference type="SUPFAM" id="SSF103473">
    <property type="entry name" value="MFS general substrate transporter"/>
    <property type="match status" value="1"/>
</dbReference>
<evidence type="ECO:0000256" key="2">
    <source>
        <dbReference type="ARBA" id="ARBA00022692"/>
    </source>
</evidence>
<evidence type="ECO:0000313" key="7">
    <source>
        <dbReference type="EMBL" id="KPM47488.1"/>
    </source>
</evidence>
<evidence type="ECO:0000259" key="6">
    <source>
        <dbReference type="PROSITE" id="PS50850"/>
    </source>
</evidence>
<evidence type="ECO:0000256" key="4">
    <source>
        <dbReference type="ARBA" id="ARBA00023136"/>
    </source>
</evidence>
<dbReference type="GO" id="GO:0016020">
    <property type="term" value="C:membrane"/>
    <property type="evidence" value="ECO:0007669"/>
    <property type="project" value="UniProtKB-SubCell"/>
</dbReference>
<dbReference type="Pfam" id="PF07690">
    <property type="entry name" value="MFS_1"/>
    <property type="match status" value="1"/>
</dbReference>
<feature type="transmembrane region" description="Helical" evidence="5">
    <location>
        <begin position="362"/>
        <end position="379"/>
    </location>
</feature>
<evidence type="ECO:0000256" key="5">
    <source>
        <dbReference type="SAM" id="Phobius"/>
    </source>
</evidence>
<evidence type="ECO:0000256" key="3">
    <source>
        <dbReference type="ARBA" id="ARBA00022989"/>
    </source>
</evidence>
<feature type="transmembrane region" description="Helical" evidence="5">
    <location>
        <begin position="20"/>
        <end position="39"/>
    </location>
</feature>
<dbReference type="InterPro" id="IPR011701">
    <property type="entry name" value="MFS"/>
</dbReference>
<organism evidence="7 8">
    <name type="scientific">Jiulongibacter sediminis</name>
    <dbReference type="NCBI Taxonomy" id="1605367"/>
    <lineage>
        <taxon>Bacteria</taxon>
        <taxon>Pseudomonadati</taxon>
        <taxon>Bacteroidota</taxon>
        <taxon>Cytophagia</taxon>
        <taxon>Cytophagales</taxon>
        <taxon>Leadbetterellaceae</taxon>
        <taxon>Jiulongibacter</taxon>
    </lineage>
</organism>
<dbReference type="PROSITE" id="PS50850">
    <property type="entry name" value="MFS"/>
    <property type="match status" value="1"/>
</dbReference>
<sequence length="386" mass="40760">MLKHLTDSFLKNRQSRAIGASFFSIGFLFGTWATFIPFVKDKFGLNDADLGLILLSMPLGALTANMIGAWLVSKLGMKTTTVGSMIGMALAFLIPINAPSIYFIPPGLYLCGAGISITNIAQNMGVTSIESHQKINIMSTCHGMFSVGLMLGSLLASIGRGAGILPGSYMLGISVLVIVLAFSVKSTIFKIQEEESQVGQKSRFFIPKGAFLIMILIGVCGNIVEGTMADWTSVYMRDVVKSSPYFVGWGLSGYSLFMALGRLYGDSLIPKLGANKVLTAGGLLSAAGLLLAIFLPMVWTSIVGFAMVGAGVSCAAPILYGSAARVPGVSKSNGLAILNTFAMGGFMVGPVLIGFISEATSLSIALGVVTFLALIWMYLSRTVKLY</sequence>
<gene>
    <name evidence="7" type="ORF">AFM12_13325</name>
</gene>
<feature type="transmembrane region" description="Helical" evidence="5">
    <location>
        <begin position="277"/>
        <end position="296"/>
    </location>
</feature>
<feature type="transmembrane region" description="Helical" evidence="5">
    <location>
        <begin position="79"/>
        <end position="96"/>
    </location>
</feature>
<keyword evidence="3 5" id="KW-1133">Transmembrane helix</keyword>
<dbReference type="InterPro" id="IPR020846">
    <property type="entry name" value="MFS_dom"/>
</dbReference>
<dbReference type="InterPro" id="IPR051788">
    <property type="entry name" value="MFS_Transporter"/>
</dbReference>
<dbReference type="AlphaFoldDB" id="A0A0P7BAP6"/>
<evidence type="ECO:0000313" key="8">
    <source>
        <dbReference type="Proteomes" id="UP000050454"/>
    </source>
</evidence>
<protein>
    <submittedName>
        <fullName evidence="7">MFS transporter</fullName>
    </submittedName>
</protein>
<dbReference type="EMBL" id="LGTQ01000010">
    <property type="protein sequence ID" value="KPM47488.1"/>
    <property type="molecule type" value="Genomic_DNA"/>
</dbReference>
<evidence type="ECO:0000256" key="1">
    <source>
        <dbReference type="ARBA" id="ARBA00004141"/>
    </source>
</evidence>
<dbReference type="InterPro" id="IPR036259">
    <property type="entry name" value="MFS_trans_sf"/>
</dbReference>
<keyword evidence="2 5" id="KW-0812">Transmembrane</keyword>
<dbReference type="PANTHER" id="PTHR23514">
    <property type="entry name" value="BYPASS OF STOP CODON PROTEIN 6"/>
    <property type="match status" value="1"/>
</dbReference>
<feature type="transmembrane region" description="Helical" evidence="5">
    <location>
        <begin position="302"/>
        <end position="323"/>
    </location>
</feature>
<dbReference type="CDD" id="cd17393">
    <property type="entry name" value="MFS_MosC_like"/>
    <property type="match status" value="1"/>
</dbReference>
<feature type="transmembrane region" description="Helical" evidence="5">
    <location>
        <begin position="205"/>
        <end position="224"/>
    </location>
</feature>
<keyword evidence="8" id="KW-1185">Reference proteome</keyword>
<feature type="domain" description="Major facilitator superfamily (MFS) profile" evidence="6">
    <location>
        <begin position="210"/>
        <end position="386"/>
    </location>
</feature>
<dbReference type="Gene3D" id="1.20.1250.20">
    <property type="entry name" value="MFS general substrate transporter like domains"/>
    <property type="match status" value="2"/>
</dbReference>
<proteinExistence type="predicted"/>
<feature type="transmembrane region" description="Helical" evidence="5">
    <location>
        <begin position="335"/>
        <end position="356"/>
    </location>
</feature>
<dbReference type="Proteomes" id="UP000050454">
    <property type="component" value="Unassembled WGS sequence"/>
</dbReference>
<feature type="transmembrane region" description="Helical" evidence="5">
    <location>
        <begin position="244"/>
        <end position="265"/>
    </location>
</feature>
<comment type="caution">
    <text evidence="7">The sequence shown here is derived from an EMBL/GenBank/DDBJ whole genome shotgun (WGS) entry which is preliminary data.</text>
</comment>
<reference evidence="7 8" key="1">
    <citation type="submission" date="2015-07" db="EMBL/GenBank/DDBJ databases">
        <title>The draft genome sequence of Leadbetterella sp. JN14-9.</title>
        <authorList>
            <person name="Liu Y."/>
            <person name="Du J."/>
            <person name="Shao Z."/>
        </authorList>
    </citation>
    <scope>NUCLEOTIDE SEQUENCE [LARGE SCALE GENOMIC DNA]</scope>
    <source>
        <strain evidence="7 8">JN14-9</strain>
    </source>
</reference>
<dbReference type="GO" id="GO:0022857">
    <property type="term" value="F:transmembrane transporter activity"/>
    <property type="evidence" value="ECO:0007669"/>
    <property type="project" value="InterPro"/>
</dbReference>
<dbReference type="STRING" id="1605367.AFM12_13325"/>
<feature type="transmembrane region" description="Helical" evidence="5">
    <location>
        <begin position="51"/>
        <end position="72"/>
    </location>
</feature>
<dbReference type="OrthoDB" id="9809599at2"/>
<accession>A0A0P7BAP6</accession>
<feature type="transmembrane region" description="Helical" evidence="5">
    <location>
        <begin position="164"/>
        <end position="184"/>
    </location>
</feature>
<dbReference type="PANTHER" id="PTHR23514:SF13">
    <property type="entry name" value="INNER MEMBRANE PROTEIN YBJJ"/>
    <property type="match status" value="1"/>
</dbReference>
<keyword evidence="4 5" id="KW-0472">Membrane</keyword>